<dbReference type="Proteomes" id="UP001440984">
    <property type="component" value="Unassembled WGS sequence"/>
</dbReference>
<evidence type="ECO:0000313" key="2">
    <source>
        <dbReference type="Proteomes" id="UP001440984"/>
    </source>
</evidence>
<organism evidence="1 2">
    <name type="scientific">Amycolatopsis melonis</name>
    <dbReference type="NCBI Taxonomy" id="3156488"/>
    <lineage>
        <taxon>Bacteria</taxon>
        <taxon>Bacillati</taxon>
        <taxon>Actinomycetota</taxon>
        <taxon>Actinomycetes</taxon>
        <taxon>Pseudonocardiales</taxon>
        <taxon>Pseudonocardiaceae</taxon>
        <taxon>Amycolatopsis</taxon>
    </lineage>
</organism>
<dbReference type="RefSeq" id="WP_348947676.1">
    <property type="nucleotide sequence ID" value="NZ_JBDZYD010000002.1"/>
</dbReference>
<evidence type="ECO:0008006" key="3">
    <source>
        <dbReference type="Google" id="ProtNLM"/>
    </source>
</evidence>
<reference evidence="1 2" key="1">
    <citation type="submission" date="2024-05" db="EMBL/GenBank/DDBJ databases">
        <authorList>
            <person name="Zhao H."/>
            <person name="Xu Y."/>
            <person name="Lin S."/>
            <person name="Spain J.C."/>
            <person name="Zhou N.-Y."/>
        </authorList>
    </citation>
    <scope>NUCLEOTIDE SEQUENCE [LARGE SCALE GENOMIC DNA]</scope>
    <source>
        <strain evidence="1 2">NEAU-NG30</strain>
    </source>
</reference>
<name>A0ABV0L7N8_9PSEU</name>
<evidence type="ECO:0000313" key="1">
    <source>
        <dbReference type="EMBL" id="MEQ0558326.1"/>
    </source>
</evidence>
<keyword evidence="2" id="KW-1185">Reference proteome</keyword>
<comment type="caution">
    <text evidence="1">The sequence shown here is derived from an EMBL/GenBank/DDBJ whole genome shotgun (WGS) entry which is preliminary data.</text>
</comment>
<sequence length="79" mass="8585">MSLQELVGSIADPVEREHAASVFRHAVARRLRAAEAASGPRIIRAAKRCPSCRTEKLVAEFGRNGARPDGLQSVCRACR</sequence>
<gene>
    <name evidence="1" type="ORF">ABJI51_04525</name>
</gene>
<dbReference type="EMBL" id="JBDZYD010000002">
    <property type="protein sequence ID" value="MEQ0558326.1"/>
    <property type="molecule type" value="Genomic_DNA"/>
</dbReference>
<proteinExistence type="predicted"/>
<protein>
    <recommendedName>
        <fullName evidence="3">HNH endonuclease</fullName>
    </recommendedName>
</protein>
<accession>A0ABV0L7N8</accession>